<protein>
    <recommendedName>
        <fullName evidence="7">BHLH domain-containing protein</fullName>
    </recommendedName>
</protein>
<name>A0AAD4BHX0_BOLED</name>
<reference evidence="9" key="1">
    <citation type="submission" date="2019-10" db="EMBL/GenBank/DDBJ databases">
        <authorList>
            <consortium name="DOE Joint Genome Institute"/>
            <person name="Kuo A."/>
            <person name="Miyauchi S."/>
            <person name="Kiss E."/>
            <person name="Drula E."/>
            <person name="Kohler A."/>
            <person name="Sanchez-Garcia M."/>
            <person name="Andreopoulos B."/>
            <person name="Barry K.W."/>
            <person name="Bonito G."/>
            <person name="Buee M."/>
            <person name="Carver A."/>
            <person name="Chen C."/>
            <person name="Cichocki N."/>
            <person name="Clum A."/>
            <person name="Culley D."/>
            <person name="Crous P.W."/>
            <person name="Fauchery L."/>
            <person name="Girlanda M."/>
            <person name="Hayes R."/>
            <person name="Keri Z."/>
            <person name="LaButti K."/>
            <person name="Lipzen A."/>
            <person name="Lombard V."/>
            <person name="Magnuson J."/>
            <person name="Maillard F."/>
            <person name="Morin E."/>
            <person name="Murat C."/>
            <person name="Nolan M."/>
            <person name="Ohm R."/>
            <person name="Pangilinan J."/>
            <person name="Pereira M."/>
            <person name="Perotto S."/>
            <person name="Peter M."/>
            <person name="Riley R."/>
            <person name="Sitrit Y."/>
            <person name="Stielow B."/>
            <person name="Szollosi G."/>
            <person name="Zifcakova L."/>
            <person name="Stursova M."/>
            <person name="Spatafora J.W."/>
            <person name="Tedersoo L."/>
            <person name="Vaario L.-M."/>
            <person name="Yamada A."/>
            <person name="Yan M."/>
            <person name="Wang P."/>
            <person name="Xu J."/>
            <person name="Bruns T."/>
            <person name="Baldrian P."/>
            <person name="Vilgalys R."/>
            <person name="Henrissat B."/>
            <person name="Grigoriev I.V."/>
            <person name="Hibbett D."/>
            <person name="Nagy L.G."/>
            <person name="Martin F.M."/>
        </authorList>
    </citation>
    <scope>NUCLEOTIDE SEQUENCE</scope>
    <source>
        <strain evidence="9">BED1</strain>
    </source>
</reference>
<dbReference type="Pfam" id="PF00010">
    <property type="entry name" value="HLH"/>
    <property type="match status" value="1"/>
</dbReference>
<evidence type="ECO:0000313" key="9">
    <source>
        <dbReference type="EMBL" id="KAF8430530.1"/>
    </source>
</evidence>
<feature type="compositionally biased region" description="Low complexity" evidence="6">
    <location>
        <begin position="531"/>
        <end position="540"/>
    </location>
</feature>
<feature type="domain" description="BHLH" evidence="7">
    <location>
        <begin position="332"/>
        <end position="476"/>
    </location>
</feature>
<comment type="caution">
    <text evidence="9">The sequence shown here is derived from an EMBL/GenBank/DDBJ whole genome shotgun (WGS) entry which is preliminary data.</text>
</comment>
<feature type="region of interest" description="Disordered" evidence="6">
    <location>
        <begin position="531"/>
        <end position="590"/>
    </location>
</feature>
<reference evidence="9" key="2">
    <citation type="journal article" date="2020" name="Nat. Commun.">
        <title>Large-scale genome sequencing of mycorrhizal fungi provides insights into the early evolution of symbiotic traits.</title>
        <authorList>
            <person name="Miyauchi S."/>
            <person name="Kiss E."/>
            <person name="Kuo A."/>
            <person name="Drula E."/>
            <person name="Kohler A."/>
            <person name="Sanchez-Garcia M."/>
            <person name="Morin E."/>
            <person name="Andreopoulos B."/>
            <person name="Barry K.W."/>
            <person name="Bonito G."/>
            <person name="Buee M."/>
            <person name="Carver A."/>
            <person name="Chen C."/>
            <person name="Cichocki N."/>
            <person name="Clum A."/>
            <person name="Culley D."/>
            <person name="Crous P.W."/>
            <person name="Fauchery L."/>
            <person name="Girlanda M."/>
            <person name="Hayes R.D."/>
            <person name="Keri Z."/>
            <person name="LaButti K."/>
            <person name="Lipzen A."/>
            <person name="Lombard V."/>
            <person name="Magnuson J."/>
            <person name="Maillard F."/>
            <person name="Murat C."/>
            <person name="Nolan M."/>
            <person name="Ohm R.A."/>
            <person name="Pangilinan J."/>
            <person name="Pereira M.F."/>
            <person name="Perotto S."/>
            <person name="Peter M."/>
            <person name="Pfister S."/>
            <person name="Riley R."/>
            <person name="Sitrit Y."/>
            <person name="Stielow J.B."/>
            <person name="Szollosi G."/>
            <person name="Zifcakova L."/>
            <person name="Stursova M."/>
            <person name="Spatafora J.W."/>
            <person name="Tedersoo L."/>
            <person name="Vaario L.M."/>
            <person name="Yamada A."/>
            <person name="Yan M."/>
            <person name="Wang P."/>
            <person name="Xu J."/>
            <person name="Bruns T."/>
            <person name="Baldrian P."/>
            <person name="Vilgalys R."/>
            <person name="Dunand C."/>
            <person name="Henrissat B."/>
            <person name="Grigoriev I.V."/>
            <person name="Hibbett D."/>
            <person name="Nagy L.G."/>
            <person name="Martin F.M."/>
        </authorList>
    </citation>
    <scope>NUCLEOTIDE SEQUENCE</scope>
    <source>
        <strain evidence="9">BED1</strain>
    </source>
</reference>
<dbReference type="GO" id="GO:0046983">
    <property type="term" value="F:protein dimerization activity"/>
    <property type="evidence" value="ECO:0007669"/>
    <property type="project" value="InterPro"/>
</dbReference>
<evidence type="ECO:0000259" key="7">
    <source>
        <dbReference type="PROSITE" id="PS50888"/>
    </source>
</evidence>
<dbReference type="EMBL" id="WHUW01000062">
    <property type="protein sequence ID" value="KAF8430530.1"/>
    <property type="molecule type" value="Genomic_DNA"/>
</dbReference>
<evidence type="ECO:0000256" key="5">
    <source>
        <dbReference type="ARBA" id="ARBA00023242"/>
    </source>
</evidence>
<accession>A0AAD4BHX0</accession>
<dbReference type="PANTHER" id="PTHR45776:SF2">
    <property type="entry name" value="MIP04163P"/>
    <property type="match status" value="1"/>
</dbReference>
<dbReference type="SMART" id="SM00353">
    <property type="entry name" value="HLH"/>
    <property type="match status" value="1"/>
</dbReference>
<evidence type="ECO:0000256" key="2">
    <source>
        <dbReference type="ARBA" id="ARBA00023015"/>
    </source>
</evidence>
<dbReference type="Proteomes" id="UP001194468">
    <property type="component" value="Unassembled WGS sequence"/>
</dbReference>
<evidence type="ECO:0000313" key="10">
    <source>
        <dbReference type="Proteomes" id="UP001194468"/>
    </source>
</evidence>
<evidence type="ECO:0000313" key="8">
    <source>
        <dbReference type="EMBL" id="KAF8429474.1"/>
    </source>
</evidence>
<keyword evidence="2" id="KW-0805">Transcription regulation</keyword>
<feature type="region of interest" description="Disordered" evidence="6">
    <location>
        <begin position="407"/>
        <end position="454"/>
    </location>
</feature>
<dbReference type="InterPro" id="IPR011598">
    <property type="entry name" value="bHLH_dom"/>
</dbReference>
<comment type="subcellular location">
    <subcellularLocation>
        <location evidence="1">Nucleus</location>
    </subcellularLocation>
</comment>
<evidence type="ECO:0000256" key="6">
    <source>
        <dbReference type="SAM" id="MobiDB-lite"/>
    </source>
</evidence>
<feature type="compositionally biased region" description="Low complexity" evidence="6">
    <location>
        <begin position="306"/>
        <end position="315"/>
    </location>
</feature>
<keyword evidence="3" id="KW-0238">DNA-binding</keyword>
<evidence type="ECO:0000256" key="3">
    <source>
        <dbReference type="ARBA" id="ARBA00023125"/>
    </source>
</evidence>
<gene>
    <name evidence="9" type="ORF">L210DRAFT_3651842</name>
    <name evidence="8" type="ORF">L210DRAFT_3652104</name>
</gene>
<feature type="region of interest" description="Disordered" evidence="6">
    <location>
        <begin position="137"/>
        <end position="242"/>
    </location>
</feature>
<dbReference type="SUPFAM" id="SSF47459">
    <property type="entry name" value="HLH, helix-loop-helix DNA-binding domain"/>
    <property type="match status" value="1"/>
</dbReference>
<keyword evidence="5" id="KW-0539">Nucleus</keyword>
<dbReference type="PANTHER" id="PTHR45776">
    <property type="entry name" value="MIP04163P"/>
    <property type="match status" value="1"/>
</dbReference>
<dbReference type="InterPro" id="IPR036638">
    <property type="entry name" value="HLH_DNA-bd_sf"/>
</dbReference>
<dbReference type="AlphaFoldDB" id="A0AAD4BHX0"/>
<keyword evidence="4" id="KW-0804">Transcription</keyword>
<dbReference type="GO" id="GO:0000978">
    <property type="term" value="F:RNA polymerase II cis-regulatory region sequence-specific DNA binding"/>
    <property type="evidence" value="ECO:0007669"/>
    <property type="project" value="TreeGrafter"/>
</dbReference>
<feature type="region of interest" description="Disordered" evidence="6">
    <location>
        <begin position="293"/>
        <end position="342"/>
    </location>
</feature>
<sequence length="604" mass="65456">MAYPPLVRQDGFQLPSPTHTASPKSTPEDDRDDQLFMPHNISYLPEPFRKFPAQAHAHHPAHPQQPIDFADELANLIEPPHVSSHERSTHSRSPNEDTYRHNIFDISAPTPVQQQQHHQDIYQHDYAHFNSTLPALNSSMRFEPHPDPSAGFQYRHSPSPTHRSRSRSRAPSVGPTRPARRDRRANSISSHVSSTSPPPRPHPHAIVIPGRGNSMGGFFVPNGTSAPPDYSLPTPDSLSHSFGLQHAHSQYPYPAQTPSSPYYPTPSMGISPTDVETLNGLSISGITAHHLGSSLPTPHVNGLSKPAPSAPSSASTAKQLDSDVHLSEKRRRRRESHNAVERRRRDNINERIGELAGLIPGVLFECDGPLAVPSATSPAPGPNLAEDLFTMGVLSDSVMHVLPVEEGLPDLPEEGSTVKQDPSEEGEGLAPTSPTSASTPIGTTGASANGNANDQMTIKANKGMILRKSVEYIRYLQQLISAQASRGRDLEERNRALESELALLRGDAAPPSYVSTSSSSPSMASSVVLSMSSSSASTSSEPNKGADRRGDGVEDLEMVDGSLEGGDRSREGCEDELRGRRLGRSRDKALTHAVELGLREEMEI</sequence>
<evidence type="ECO:0000256" key="1">
    <source>
        <dbReference type="ARBA" id="ARBA00004123"/>
    </source>
</evidence>
<organism evidence="9 10">
    <name type="scientific">Boletus edulis BED1</name>
    <dbReference type="NCBI Taxonomy" id="1328754"/>
    <lineage>
        <taxon>Eukaryota</taxon>
        <taxon>Fungi</taxon>
        <taxon>Dikarya</taxon>
        <taxon>Basidiomycota</taxon>
        <taxon>Agaricomycotina</taxon>
        <taxon>Agaricomycetes</taxon>
        <taxon>Agaricomycetidae</taxon>
        <taxon>Boletales</taxon>
        <taxon>Boletineae</taxon>
        <taxon>Boletaceae</taxon>
        <taxon>Boletoideae</taxon>
        <taxon>Boletus</taxon>
    </lineage>
</organism>
<dbReference type="GO" id="GO:0005634">
    <property type="term" value="C:nucleus"/>
    <property type="evidence" value="ECO:0007669"/>
    <property type="project" value="UniProtKB-SubCell"/>
</dbReference>
<dbReference type="PROSITE" id="PS50888">
    <property type="entry name" value="BHLH"/>
    <property type="match status" value="1"/>
</dbReference>
<proteinExistence type="predicted"/>
<keyword evidence="10" id="KW-1185">Reference proteome</keyword>
<dbReference type="Gene3D" id="4.10.280.10">
    <property type="entry name" value="Helix-loop-helix DNA-binding domain"/>
    <property type="match status" value="1"/>
</dbReference>
<feature type="compositionally biased region" description="Polar residues" evidence="6">
    <location>
        <begin position="15"/>
        <end position="25"/>
    </location>
</feature>
<feature type="compositionally biased region" description="Polar residues" evidence="6">
    <location>
        <begin position="432"/>
        <end position="454"/>
    </location>
</feature>
<evidence type="ECO:0000256" key="4">
    <source>
        <dbReference type="ARBA" id="ARBA00023163"/>
    </source>
</evidence>
<dbReference type="EMBL" id="WHUW01000067">
    <property type="protein sequence ID" value="KAF8429474.1"/>
    <property type="molecule type" value="Genomic_DNA"/>
</dbReference>
<feature type="region of interest" description="Disordered" evidence="6">
    <location>
        <begin position="1"/>
        <end position="35"/>
    </location>
</feature>
<feature type="compositionally biased region" description="Basic and acidic residues" evidence="6">
    <location>
        <begin position="565"/>
        <end position="590"/>
    </location>
</feature>
<dbReference type="GO" id="GO:0000981">
    <property type="term" value="F:DNA-binding transcription factor activity, RNA polymerase II-specific"/>
    <property type="evidence" value="ECO:0007669"/>
    <property type="project" value="TreeGrafter"/>
</dbReference>